<feature type="non-terminal residue" evidence="1">
    <location>
        <position position="1"/>
    </location>
</feature>
<protein>
    <submittedName>
        <fullName evidence="1">41384_t:CDS:1</fullName>
    </submittedName>
</protein>
<sequence length="73" mass="8399">DESIDFENKGYDLPSLDNLPNYCEKLEEFINKLNDIGDMVAGKLYTQENDKTFTFSKLISIILTIRTKDFTAT</sequence>
<name>A0ABN7XG58_GIGMA</name>
<proteinExistence type="predicted"/>
<evidence type="ECO:0000313" key="2">
    <source>
        <dbReference type="Proteomes" id="UP000789901"/>
    </source>
</evidence>
<keyword evidence="2" id="KW-1185">Reference proteome</keyword>
<dbReference type="Proteomes" id="UP000789901">
    <property type="component" value="Unassembled WGS sequence"/>
</dbReference>
<comment type="caution">
    <text evidence="1">The sequence shown here is derived from an EMBL/GenBank/DDBJ whole genome shotgun (WGS) entry which is preliminary data.</text>
</comment>
<gene>
    <name evidence="1" type="ORF">GMARGA_LOCUS42627</name>
</gene>
<organism evidence="1 2">
    <name type="scientific">Gigaspora margarita</name>
    <dbReference type="NCBI Taxonomy" id="4874"/>
    <lineage>
        <taxon>Eukaryota</taxon>
        <taxon>Fungi</taxon>
        <taxon>Fungi incertae sedis</taxon>
        <taxon>Mucoromycota</taxon>
        <taxon>Glomeromycotina</taxon>
        <taxon>Glomeromycetes</taxon>
        <taxon>Diversisporales</taxon>
        <taxon>Gigasporaceae</taxon>
        <taxon>Gigaspora</taxon>
    </lineage>
</organism>
<evidence type="ECO:0000313" key="1">
    <source>
        <dbReference type="EMBL" id="CAG8853806.1"/>
    </source>
</evidence>
<reference evidence="1 2" key="1">
    <citation type="submission" date="2021-06" db="EMBL/GenBank/DDBJ databases">
        <authorList>
            <person name="Kallberg Y."/>
            <person name="Tangrot J."/>
            <person name="Rosling A."/>
        </authorList>
    </citation>
    <scope>NUCLEOTIDE SEQUENCE [LARGE SCALE GENOMIC DNA]</scope>
    <source>
        <strain evidence="1 2">120-4 pot B 10/14</strain>
    </source>
</reference>
<accession>A0ABN7XG58</accession>
<dbReference type="EMBL" id="CAJVQB010129362">
    <property type="protein sequence ID" value="CAG8853806.1"/>
    <property type="molecule type" value="Genomic_DNA"/>
</dbReference>